<dbReference type="OrthoDB" id="440646at2759"/>
<accession>A0A812R0C0</accession>
<gene>
    <name evidence="1" type="ORF">SPIL2461_LOCUS10183</name>
</gene>
<dbReference type="AlphaFoldDB" id="A0A812R0C0"/>
<organism evidence="1 2">
    <name type="scientific">Symbiodinium pilosum</name>
    <name type="common">Dinoflagellate</name>
    <dbReference type="NCBI Taxonomy" id="2952"/>
    <lineage>
        <taxon>Eukaryota</taxon>
        <taxon>Sar</taxon>
        <taxon>Alveolata</taxon>
        <taxon>Dinophyceae</taxon>
        <taxon>Suessiales</taxon>
        <taxon>Symbiodiniaceae</taxon>
        <taxon>Symbiodinium</taxon>
    </lineage>
</organism>
<evidence type="ECO:0000313" key="2">
    <source>
        <dbReference type="Proteomes" id="UP000649617"/>
    </source>
</evidence>
<keyword evidence="2" id="KW-1185">Reference proteome</keyword>
<protein>
    <submittedName>
        <fullName evidence="1">Uncharacterized protein</fullName>
    </submittedName>
</protein>
<proteinExistence type="predicted"/>
<dbReference type="EMBL" id="CAJNIZ010018614">
    <property type="protein sequence ID" value="CAE7412994.1"/>
    <property type="molecule type" value="Genomic_DNA"/>
</dbReference>
<sequence length="596" mass="66584">MWDGIYKTTMLLHELLAFGDKAMDAGTLVTFKLLGCVQDEEGDDVSTAASALLGLHAGAGDLGDEWSQCLQNPCECKAPEPGSDDECDVVTKDEDAEPAVTAGDKLLRELRIEVEAAAASSEKKRRSCPLCPFRCFQDPSRVRRHIASYHVDRKQFVCSGTKQLKLCCALFDNDQLQGNIKGSYLKRSAAILRATVRPPLPTTVSEIDRDIRLVFTGNGPEYWRLTTVQESKSIRRVRNLYYSKEFGELVYRELLMCHAKCKAAKPRMAMVITANGSELASLLPTDVRHWNAAPFDDIAALRRVLTVPSWYATWRKRTAGAVVLRKIMAKFNAVDSDLPAEHWGNFYRGYSNDASGALSQAENVCRGFIESGAMAKAKARDIVENLDSSRPFLSRFEFIEALAALSASFPEDMNRKVTGANKRVAHILWCATDPDRAAWLFNNSRRVLALLPSGTSSNEALHAEVKNWFSETQQIHQSTLCLKLLMLTLGKQIPHFLAMAHPTISQCASRVLLARAVANSPWTDVAWQSWCSELSHEAHVEKAALPYNESRTEEVSKVRSWNMKRPAAVKKSHFKRTVFTLKRLSKLRTQGARTCR</sequence>
<evidence type="ECO:0000313" key="1">
    <source>
        <dbReference type="EMBL" id="CAE7412994.1"/>
    </source>
</evidence>
<dbReference type="Proteomes" id="UP000649617">
    <property type="component" value="Unassembled WGS sequence"/>
</dbReference>
<name>A0A812R0C0_SYMPI</name>
<comment type="caution">
    <text evidence="1">The sequence shown here is derived from an EMBL/GenBank/DDBJ whole genome shotgun (WGS) entry which is preliminary data.</text>
</comment>
<reference evidence="1" key="1">
    <citation type="submission" date="2021-02" db="EMBL/GenBank/DDBJ databases">
        <authorList>
            <person name="Dougan E. K."/>
            <person name="Rhodes N."/>
            <person name="Thang M."/>
            <person name="Chan C."/>
        </authorList>
    </citation>
    <scope>NUCLEOTIDE SEQUENCE</scope>
</reference>